<proteinExistence type="inferred from homology"/>
<feature type="binding site" evidence="4">
    <location>
        <begin position="8"/>
        <end position="10"/>
    </location>
    <ligand>
        <name>FAD</name>
        <dbReference type="ChEBI" id="CHEBI:57692"/>
    </ligand>
</feature>
<name>A0A7T8KED7_CALRO</name>
<dbReference type="PANTHER" id="PTHR11455:SF30">
    <property type="entry name" value="CRYPTOCHROME-1"/>
    <property type="match status" value="1"/>
</dbReference>
<evidence type="ECO:0000256" key="2">
    <source>
        <dbReference type="ARBA" id="ARBA00022630"/>
    </source>
</evidence>
<dbReference type="InterPro" id="IPR005101">
    <property type="entry name" value="Cryptochr/Photolyase_FAD-bd"/>
</dbReference>
<evidence type="ECO:0000256" key="1">
    <source>
        <dbReference type="ARBA" id="ARBA00005862"/>
    </source>
</evidence>
<keyword evidence="2 4" id="KW-0285">Flavoprotein</keyword>
<dbReference type="EMBL" id="CP045893">
    <property type="protein sequence ID" value="QQP54370.1"/>
    <property type="molecule type" value="Genomic_DNA"/>
</dbReference>
<dbReference type="Proteomes" id="UP000595437">
    <property type="component" value="Chromosome 4"/>
</dbReference>
<dbReference type="InterPro" id="IPR002081">
    <property type="entry name" value="Cryptochrome/DNA_photolyase_1"/>
</dbReference>
<dbReference type="GO" id="GO:0071949">
    <property type="term" value="F:FAD binding"/>
    <property type="evidence" value="ECO:0007669"/>
    <property type="project" value="TreeGrafter"/>
</dbReference>
<dbReference type="InterPro" id="IPR036134">
    <property type="entry name" value="Crypto/Photolyase_FAD-like_sf"/>
</dbReference>
<dbReference type="Pfam" id="PF03441">
    <property type="entry name" value="FAD_binding_7"/>
    <property type="match status" value="1"/>
</dbReference>
<evidence type="ECO:0000313" key="7">
    <source>
        <dbReference type="Proteomes" id="UP000595437"/>
    </source>
</evidence>
<dbReference type="SUPFAM" id="SSF48173">
    <property type="entry name" value="Cryptochrome/photolyase FAD-binding domain"/>
    <property type="match status" value="1"/>
</dbReference>
<dbReference type="GO" id="GO:0045892">
    <property type="term" value="P:negative regulation of DNA-templated transcription"/>
    <property type="evidence" value="ECO:0007669"/>
    <property type="project" value="TreeGrafter"/>
</dbReference>
<accession>A0A7T8KED7</accession>
<dbReference type="AlphaFoldDB" id="A0A7T8KED7"/>
<comment type="cofactor">
    <cofactor evidence="4">
        <name>FAD</name>
        <dbReference type="ChEBI" id="CHEBI:57692"/>
    </cofactor>
    <text evidence="4">Binds 1 FAD per subunit.</text>
</comment>
<dbReference type="PANTHER" id="PTHR11455">
    <property type="entry name" value="CRYPTOCHROME"/>
    <property type="match status" value="1"/>
</dbReference>
<evidence type="ECO:0000313" key="6">
    <source>
        <dbReference type="EMBL" id="QQP54370.1"/>
    </source>
</evidence>
<dbReference type="GO" id="GO:0005634">
    <property type="term" value="C:nucleus"/>
    <property type="evidence" value="ECO:0007669"/>
    <property type="project" value="TreeGrafter"/>
</dbReference>
<dbReference type="GO" id="GO:0005737">
    <property type="term" value="C:cytoplasm"/>
    <property type="evidence" value="ECO:0007669"/>
    <property type="project" value="TreeGrafter"/>
</dbReference>
<reference evidence="7" key="1">
    <citation type="submission" date="2021-01" db="EMBL/GenBank/DDBJ databases">
        <title>Caligus Genome Assembly.</title>
        <authorList>
            <person name="Gallardo-Escarate C."/>
        </authorList>
    </citation>
    <scope>NUCLEOTIDE SEQUENCE [LARGE SCALE GENOMIC DNA]</scope>
</reference>
<feature type="non-terminal residue" evidence="6">
    <location>
        <position position="121"/>
    </location>
</feature>
<evidence type="ECO:0000256" key="3">
    <source>
        <dbReference type="ARBA" id="ARBA00022827"/>
    </source>
</evidence>
<sequence>VFDELLLDADYSVNAGMWMWLSCSSFFQQFLHVYCPIKFGRKIDPKGEYIKRYLPVLKNFPVEYIHEPWKAPSYVQKQSDCVIGEDYPVPMVNHDKISQINEARLKQVFQQLSSYRMFNIP</sequence>
<organism evidence="6 7">
    <name type="scientific">Caligus rogercresseyi</name>
    <name type="common">Sea louse</name>
    <dbReference type="NCBI Taxonomy" id="217165"/>
    <lineage>
        <taxon>Eukaryota</taxon>
        <taxon>Metazoa</taxon>
        <taxon>Ecdysozoa</taxon>
        <taxon>Arthropoda</taxon>
        <taxon>Crustacea</taxon>
        <taxon>Multicrustacea</taxon>
        <taxon>Hexanauplia</taxon>
        <taxon>Copepoda</taxon>
        <taxon>Siphonostomatoida</taxon>
        <taxon>Caligidae</taxon>
        <taxon>Caligus</taxon>
    </lineage>
</organism>
<dbReference type="GO" id="GO:0032922">
    <property type="term" value="P:circadian regulation of gene expression"/>
    <property type="evidence" value="ECO:0007669"/>
    <property type="project" value="TreeGrafter"/>
</dbReference>
<dbReference type="GO" id="GO:0003677">
    <property type="term" value="F:DNA binding"/>
    <property type="evidence" value="ECO:0007669"/>
    <property type="project" value="TreeGrafter"/>
</dbReference>
<dbReference type="GO" id="GO:0043153">
    <property type="term" value="P:entrainment of circadian clock by photoperiod"/>
    <property type="evidence" value="ECO:0007669"/>
    <property type="project" value="TreeGrafter"/>
</dbReference>
<keyword evidence="3 4" id="KW-0274">FAD</keyword>
<feature type="non-terminal residue" evidence="6">
    <location>
        <position position="1"/>
    </location>
</feature>
<feature type="domain" description="Cryptochrome/DNA photolyase FAD-binding" evidence="5">
    <location>
        <begin position="1"/>
        <end position="106"/>
    </location>
</feature>
<evidence type="ECO:0000256" key="4">
    <source>
        <dbReference type="PIRSR" id="PIRSR602081-1"/>
    </source>
</evidence>
<dbReference type="OrthoDB" id="435881at2759"/>
<dbReference type="Gene3D" id="1.10.579.10">
    <property type="entry name" value="DNA Cyclobutane Dipyrimidine Photolyase, subunit A, domain 3"/>
    <property type="match status" value="1"/>
</dbReference>
<keyword evidence="7" id="KW-1185">Reference proteome</keyword>
<gene>
    <name evidence="6" type="ORF">FKW44_007183</name>
</gene>
<protein>
    <submittedName>
        <fullName evidence="6">Cryptochrome</fullName>
    </submittedName>
</protein>
<evidence type="ECO:0000259" key="5">
    <source>
        <dbReference type="Pfam" id="PF03441"/>
    </source>
</evidence>
<comment type="similarity">
    <text evidence="1">Belongs to the DNA photolyase class-1 family.</text>
</comment>